<comment type="caution">
    <text evidence="1">The sequence shown here is derived from an EMBL/GenBank/DDBJ whole genome shotgun (WGS) entry which is preliminary data.</text>
</comment>
<sequence length="194" mass="20894">MASTLATWKGDVSEVLRLSVFLEYWRHYNHVLVCCFIFNGTSRAIIPGRCLVLGVLWYPSFNASFCGSGAWPAPGCGWWLGGWVGSWSMSCACTGAADGTACRVSLAEVTQVQARARASPDQVQVLRRCACLHPRRERDHLLGPGAGCPNGTCTWAYRVCMGSVSECTTSIVVCLFVGCVGVSVFMCTHEGGNV</sequence>
<dbReference type="EMBL" id="JAHRIP010059304">
    <property type="protein sequence ID" value="MEQ2304471.1"/>
    <property type="molecule type" value="Genomic_DNA"/>
</dbReference>
<proteinExistence type="predicted"/>
<accession>A0ABV0ZG26</accession>
<gene>
    <name evidence="1" type="ORF">AMECASPLE_027302</name>
</gene>
<reference evidence="1 2" key="1">
    <citation type="submission" date="2021-06" db="EMBL/GenBank/DDBJ databases">
        <authorList>
            <person name="Palmer J.M."/>
        </authorList>
    </citation>
    <scope>NUCLEOTIDE SEQUENCE [LARGE SCALE GENOMIC DNA]</scope>
    <source>
        <strain evidence="1 2">AS_MEX2019</strain>
        <tissue evidence="1">Muscle</tissue>
    </source>
</reference>
<evidence type="ECO:0000313" key="2">
    <source>
        <dbReference type="Proteomes" id="UP001469553"/>
    </source>
</evidence>
<evidence type="ECO:0000313" key="1">
    <source>
        <dbReference type="EMBL" id="MEQ2304471.1"/>
    </source>
</evidence>
<organism evidence="1 2">
    <name type="scientific">Ameca splendens</name>
    <dbReference type="NCBI Taxonomy" id="208324"/>
    <lineage>
        <taxon>Eukaryota</taxon>
        <taxon>Metazoa</taxon>
        <taxon>Chordata</taxon>
        <taxon>Craniata</taxon>
        <taxon>Vertebrata</taxon>
        <taxon>Euteleostomi</taxon>
        <taxon>Actinopterygii</taxon>
        <taxon>Neopterygii</taxon>
        <taxon>Teleostei</taxon>
        <taxon>Neoteleostei</taxon>
        <taxon>Acanthomorphata</taxon>
        <taxon>Ovalentaria</taxon>
        <taxon>Atherinomorphae</taxon>
        <taxon>Cyprinodontiformes</taxon>
        <taxon>Goodeidae</taxon>
        <taxon>Ameca</taxon>
    </lineage>
</organism>
<protein>
    <submittedName>
        <fullName evidence="1">Uncharacterized protein</fullName>
    </submittedName>
</protein>
<keyword evidence="2" id="KW-1185">Reference proteome</keyword>
<dbReference type="Proteomes" id="UP001469553">
    <property type="component" value="Unassembled WGS sequence"/>
</dbReference>
<name>A0ABV0ZG26_9TELE</name>